<dbReference type="EMBL" id="JAVQLW010000001">
    <property type="protein sequence ID" value="MDS9467930.1"/>
    <property type="molecule type" value="Genomic_DNA"/>
</dbReference>
<protein>
    <submittedName>
        <fullName evidence="1">Uncharacterized protein</fullName>
    </submittedName>
</protein>
<sequence length="145" mass="15731">MRFNRAERRANKSRAKELAGKFATKSYDYDTSGILIRVENPKAIAVLRRAFTHLLERGGDPYAMQITRAEAAAFPRPSAPEGVQHSLAVGIDVTSRATYSLAWAYTDVDGSSTDATLLAEAKALDNLAESMRVAGFPVPKTTGRA</sequence>
<reference evidence="2" key="1">
    <citation type="submission" date="2023-07" db="EMBL/GenBank/DDBJ databases">
        <title>Paracoccus sp. MBLB3053 whole genome sequence.</title>
        <authorList>
            <person name="Hwang C.Y."/>
            <person name="Cho E.-S."/>
            <person name="Seo M.-J."/>
        </authorList>
    </citation>
    <scope>NUCLEOTIDE SEQUENCE [LARGE SCALE GENOMIC DNA]</scope>
    <source>
        <strain evidence="2">MBLB3053</strain>
    </source>
</reference>
<keyword evidence="2" id="KW-1185">Reference proteome</keyword>
<gene>
    <name evidence="1" type="ORF">RGQ15_10170</name>
</gene>
<dbReference type="RefSeq" id="WP_311160104.1">
    <property type="nucleotide sequence ID" value="NZ_JAVQLW010000001.1"/>
</dbReference>
<dbReference type="Proteomes" id="UP001269144">
    <property type="component" value="Unassembled WGS sequence"/>
</dbReference>
<accession>A0ABU2HTT2</accession>
<organism evidence="1 2">
    <name type="scientific">Paracoccus aurantius</name>
    <dbReference type="NCBI Taxonomy" id="3073814"/>
    <lineage>
        <taxon>Bacteria</taxon>
        <taxon>Pseudomonadati</taxon>
        <taxon>Pseudomonadota</taxon>
        <taxon>Alphaproteobacteria</taxon>
        <taxon>Rhodobacterales</taxon>
        <taxon>Paracoccaceae</taxon>
        <taxon>Paracoccus</taxon>
    </lineage>
</organism>
<evidence type="ECO:0000313" key="2">
    <source>
        <dbReference type="Proteomes" id="UP001269144"/>
    </source>
</evidence>
<name>A0ABU2HTT2_9RHOB</name>
<proteinExistence type="predicted"/>
<comment type="caution">
    <text evidence="1">The sequence shown here is derived from an EMBL/GenBank/DDBJ whole genome shotgun (WGS) entry which is preliminary data.</text>
</comment>
<evidence type="ECO:0000313" key="1">
    <source>
        <dbReference type="EMBL" id="MDS9467930.1"/>
    </source>
</evidence>